<gene>
    <name evidence="4" type="primary">thiD</name>
    <name evidence="4" type="ORF">NJU99_07545</name>
</gene>
<evidence type="ECO:0000313" key="4">
    <source>
        <dbReference type="EMBL" id="UTJ05127.1"/>
    </source>
</evidence>
<protein>
    <recommendedName>
        <fullName evidence="2">hydroxymethylpyrimidine kinase</fullName>
        <ecNumber evidence="2">2.7.1.49</ecNumber>
    </recommendedName>
</protein>
<dbReference type="PANTHER" id="PTHR20858">
    <property type="entry name" value="PHOSPHOMETHYLPYRIMIDINE KINASE"/>
    <property type="match status" value="1"/>
</dbReference>
<dbReference type="EC" id="2.7.1.49" evidence="2"/>
<evidence type="ECO:0000259" key="3">
    <source>
        <dbReference type="Pfam" id="PF08543"/>
    </source>
</evidence>
<feature type="domain" description="Pyridoxamine kinase/Phosphomethylpyrimidine kinase" evidence="3">
    <location>
        <begin position="11"/>
        <end position="246"/>
    </location>
</feature>
<dbReference type="Gene3D" id="3.40.1190.20">
    <property type="match status" value="1"/>
</dbReference>
<dbReference type="RefSeq" id="WP_254575308.1">
    <property type="nucleotide sequence ID" value="NZ_CP100595.1"/>
</dbReference>
<name>A0ABY5E116_9BACT</name>
<dbReference type="CDD" id="cd01169">
    <property type="entry name" value="HMPP_kinase"/>
    <property type="match status" value="1"/>
</dbReference>
<dbReference type="InterPro" id="IPR004399">
    <property type="entry name" value="HMP/HMP-P_kinase_dom"/>
</dbReference>
<reference evidence="4" key="1">
    <citation type="submission" date="2022-07" db="EMBL/GenBank/DDBJ databases">
        <title>Arcobacter roscoffensis sp. nov., a marine bacterium isolated from coastal seawater collected from Roscoff, France.</title>
        <authorList>
            <person name="Pascual J."/>
            <person name="Lepeaux C."/>
            <person name="Methner A."/>
            <person name="Overmann J."/>
        </authorList>
    </citation>
    <scope>NUCLEOTIDE SEQUENCE</scope>
    <source>
        <strain evidence="4">ARW1-2F2</strain>
    </source>
</reference>
<dbReference type="NCBIfam" id="TIGR00097">
    <property type="entry name" value="HMP-P_kinase"/>
    <property type="match status" value="1"/>
</dbReference>
<evidence type="ECO:0000256" key="1">
    <source>
        <dbReference type="ARBA" id="ARBA00004948"/>
    </source>
</evidence>
<proteinExistence type="predicted"/>
<dbReference type="Proteomes" id="UP001060012">
    <property type="component" value="Chromosome"/>
</dbReference>
<comment type="pathway">
    <text evidence="1">Cofactor biosynthesis; thiamine diphosphate biosynthesis.</text>
</comment>
<keyword evidence="4" id="KW-0418">Kinase</keyword>
<dbReference type="InterPro" id="IPR029056">
    <property type="entry name" value="Ribokinase-like"/>
</dbReference>
<keyword evidence="5" id="KW-1185">Reference proteome</keyword>
<accession>A0ABY5E116</accession>
<evidence type="ECO:0000313" key="5">
    <source>
        <dbReference type="Proteomes" id="UP001060012"/>
    </source>
</evidence>
<dbReference type="PANTHER" id="PTHR20858:SF17">
    <property type="entry name" value="HYDROXYMETHYLPYRIMIDINE_PHOSPHOMETHYLPYRIMIDINE KINASE THI20-RELATED"/>
    <property type="match status" value="1"/>
</dbReference>
<evidence type="ECO:0000256" key="2">
    <source>
        <dbReference type="ARBA" id="ARBA00012135"/>
    </source>
</evidence>
<keyword evidence="4" id="KW-0808">Transferase</keyword>
<sequence>MNTILSIAGSDSGGGAGIQADIKSSLYHNGFMTTAITAITAQNTLGVQGVVPLEPNFVKEQIDSVNSDFDIKAVKIGMLGSQDLIEVVKEYIKDLQIPVVLDPVAISRANSKLLDDDCIESLKQLFSFATLITPNRYEAKEFFGVEHIEDILSCENYGTNILFKDIEDNEDFAVDVLKTSDGKLEYFQSKRASDLNTHGTGCSYSAAIATLLSYDDDLKAVIKEAKEYIYEAIVNAPNLGKGNGPIKHNLKGLKC</sequence>
<dbReference type="InterPro" id="IPR013749">
    <property type="entry name" value="PM/HMP-P_kinase-1"/>
</dbReference>
<dbReference type="GO" id="GO:0008972">
    <property type="term" value="F:phosphomethylpyrimidine kinase activity"/>
    <property type="evidence" value="ECO:0007669"/>
    <property type="project" value="UniProtKB-EC"/>
</dbReference>
<dbReference type="EMBL" id="CP100595">
    <property type="protein sequence ID" value="UTJ05127.1"/>
    <property type="molecule type" value="Genomic_DNA"/>
</dbReference>
<dbReference type="GO" id="GO:0008902">
    <property type="term" value="F:hydroxymethylpyrimidine kinase activity"/>
    <property type="evidence" value="ECO:0007669"/>
    <property type="project" value="UniProtKB-EC"/>
</dbReference>
<organism evidence="4 5">
    <name type="scientific">Arcobacter roscoffensis</name>
    <dbReference type="NCBI Taxonomy" id="2961520"/>
    <lineage>
        <taxon>Bacteria</taxon>
        <taxon>Pseudomonadati</taxon>
        <taxon>Campylobacterota</taxon>
        <taxon>Epsilonproteobacteria</taxon>
        <taxon>Campylobacterales</taxon>
        <taxon>Arcobacteraceae</taxon>
        <taxon>Arcobacter</taxon>
    </lineage>
</organism>
<dbReference type="SUPFAM" id="SSF53613">
    <property type="entry name" value="Ribokinase-like"/>
    <property type="match status" value="1"/>
</dbReference>
<dbReference type="Pfam" id="PF08543">
    <property type="entry name" value="Phos_pyr_kin"/>
    <property type="match status" value="1"/>
</dbReference>